<dbReference type="HAMAP" id="MF_01147">
    <property type="entry name" value="Lgt"/>
    <property type="match status" value="1"/>
</dbReference>
<comment type="caution">
    <text evidence="9">The sequence shown here is derived from an EMBL/GenBank/DDBJ whole genome shotgun (WGS) entry which is preliminary data.</text>
</comment>
<dbReference type="NCBIfam" id="TIGR00544">
    <property type="entry name" value="lgt"/>
    <property type="match status" value="1"/>
</dbReference>
<dbReference type="Proteomes" id="UP001157069">
    <property type="component" value="Unassembled WGS sequence"/>
</dbReference>
<feature type="compositionally biased region" description="Basic and acidic residues" evidence="8">
    <location>
        <begin position="320"/>
        <end position="332"/>
    </location>
</feature>
<comment type="function">
    <text evidence="7">Catalyzes the transfer of the diacylglyceryl group from phosphatidylglycerol to the sulfhydryl group of the N-terminal cysteine of a prolipoprotein, the first step in the formation of mature lipoproteins.</text>
</comment>
<organism evidence="9 10">
    <name type="scientific">Homoserinibacter gongjuensis</name>
    <dbReference type="NCBI Taxonomy" id="1162968"/>
    <lineage>
        <taxon>Bacteria</taxon>
        <taxon>Bacillati</taxon>
        <taxon>Actinomycetota</taxon>
        <taxon>Actinomycetes</taxon>
        <taxon>Micrococcales</taxon>
        <taxon>Microbacteriaceae</taxon>
        <taxon>Homoserinibacter</taxon>
    </lineage>
</organism>
<evidence type="ECO:0000256" key="2">
    <source>
        <dbReference type="ARBA" id="ARBA00022475"/>
    </source>
</evidence>
<evidence type="ECO:0000256" key="5">
    <source>
        <dbReference type="ARBA" id="ARBA00022989"/>
    </source>
</evidence>
<feature type="transmembrane region" description="Helical" evidence="7">
    <location>
        <begin position="37"/>
        <end position="59"/>
    </location>
</feature>
<comment type="catalytic activity">
    <reaction evidence="7">
        <text>L-cysteinyl-[prolipoprotein] + a 1,2-diacyl-sn-glycero-3-phospho-(1'-sn-glycerol) = an S-1,2-diacyl-sn-glyceryl-L-cysteinyl-[prolipoprotein] + sn-glycerol 1-phosphate + H(+)</text>
        <dbReference type="Rhea" id="RHEA:56712"/>
        <dbReference type="Rhea" id="RHEA-COMP:14679"/>
        <dbReference type="Rhea" id="RHEA-COMP:14680"/>
        <dbReference type="ChEBI" id="CHEBI:15378"/>
        <dbReference type="ChEBI" id="CHEBI:29950"/>
        <dbReference type="ChEBI" id="CHEBI:57685"/>
        <dbReference type="ChEBI" id="CHEBI:64716"/>
        <dbReference type="ChEBI" id="CHEBI:140658"/>
        <dbReference type="EC" id="2.5.1.145"/>
    </reaction>
</comment>
<comment type="similarity">
    <text evidence="1 7">Belongs to the Lgt family.</text>
</comment>
<keyword evidence="4 7" id="KW-0812">Transmembrane</keyword>
<feature type="transmembrane region" description="Helical" evidence="7">
    <location>
        <begin position="147"/>
        <end position="167"/>
    </location>
</feature>
<feature type="compositionally biased region" description="Low complexity" evidence="8">
    <location>
        <begin position="344"/>
        <end position="362"/>
    </location>
</feature>
<comment type="subcellular location">
    <subcellularLocation>
        <location evidence="7">Cell membrane</location>
        <topology evidence="7">Multi-pass membrane protein</topology>
    </subcellularLocation>
</comment>
<evidence type="ECO:0000256" key="4">
    <source>
        <dbReference type="ARBA" id="ARBA00022692"/>
    </source>
</evidence>
<keyword evidence="6 7" id="KW-0472">Membrane</keyword>
<dbReference type="EC" id="2.5.1.145" evidence="7"/>
<keyword evidence="3 7" id="KW-0808">Transferase</keyword>
<dbReference type="GO" id="GO:0016740">
    <property type="term" value="F:transferase activity"/>
    <property type="evidence" value="ECO:0007669"/>
    <property type="project" value="UniProtKB-KW"/>
</dbReference>
<evidence type="ECO:0000256" key="6">
    <source>
        <dbReference type="ARBA" id="ARBA00023136"/>
    </source>
</evidence>
<proteinExistence type="inferred from homology"/>
<feature type="compositionally biased region" description="Acidic residues" evidence="8">
    <location>
        <begin position="333"/>
        <end position="343"/>
    </location>
</feature>
<feature type="transmembrane region" description="Helical" evidence="7">
    <location>
        <begin position="285"/>
        <end position="303"/>
    </location>
</feature>
<keyword evidence="2 7" id="KW-1003">Cell membrane</keyword>
<sequence length="362" mass="39681">MIAAPLSIPSPPPDWKQLHFPVGEWLHGILPFVPEDWAIRITTYALVIIVGIFAAVIIANMGLTRRGAEPWVIVDVGIWAVVLGIVGARLYHVATHLGDYFGPDHDNPWNPLKPGSIWAIWEGGGAIFGALLGGAIGVWIGCRLTGLRFWSVADAIAPGLLVAQAFGRLGNWFNQELFGLPTDLPWGLEIDRPNSAIPEGIPDDVLFHPTFLYEILWNLAGFVLIILVTEKIVRVAGKPLPTLVRRSFWQWGKVLGLYLIWYGVGRSWFESIRLDPSDTYFGIRSNVWAALAAIVLGLIILVVQTRRHPGVEPDVYQPGRRPEPEAAVHSEDTYSDSDEDEPGDGAAEVAEAAATSGSPRSR</sequence>
<dbReference type="Pfam" id="PF01790">
    <property type="entry name" value="LGT"/>
    <property type="match status" value="1"/>
</dbReference>
<evidence type="ECO:0000256" key="3">
    <source>
        <dbReference type="ARBA" id="ARBA00022679"/>
    </source>
</evidence>
<evidence type="ECO:0000256" key="7">
    <source>
        <dbReference type="HAMAP-Rule" id="MF_01147"/>
    </source>
</evidence>
<protein>
    <recommendedName>
        <fullName evidence="7">Phosphatidylglycerol--prolipoprotein diacylglyceryl transferase</fullName>
        <ecNumber evidence="7">2.5.1.145</ecNumber>
    </recommendedName>
</protein>
<feature type="transmembrane region" description="Helical" evidence="7">
    <location>
        <begin position="118"/>
        <end position="140"/>
    </location>
</feature>
<comment type="pathway">
    <text evidence="7">Protein modification; lipoprotein biosynthesis (diacylglyceryl transfer).</text>
</comment>
<gene>
    <name evidence="9" type="primary">lgt2</name>
    <name evidence="7" type="synonym">lgt</name>
    <name evidence="9" type="ORF">GCM10025869_30680</name>
</gene>
<dbReference type="EMBL" id="BSVA01000001">
    <property type="protein sequence ID" value="GMA92539.1"/>
    <property type="molecule type" value="Genomic_DNA"/>
</dbReference>
<dbReference type="InterPro" id="IPR001640">
    <property type="entry name" value="Lgt"/>
</dbReference>
<evidence type="ECO:0000256" key="1">
    <source>
        <dbReference type="ARBA" id="ARBA00007150"/>
    </source>
</evidence>
<feature type="transmembrane region" description="Helical" evidence="7">
    <location>
        <begin position="248"/>
        <end position="265"/>
    </location>
</feature>
<reference evidence="10" key="1">
    <citation type="journal article" date="2019" name="Int. J. Syst. Evol. Microbiol.">
        <title>The Global Catalogue of Microorganisms (GCM) 10K type strain sequencing project: providing services to taxonomists for standard genome sequencing and annotation.</title>
        <authorList>
            <consortium name="The Broad Institute Genomics Platform"/>
            <consortium name="The Broad Institute Genome Sequencing Center for Infectious Disease"/>
            <person name="Wu L."/>
            <person name="Ma J."/>
        </authorList>
    </citation>
    <scope>NUCLEOTIDE SEQUENCE [LARGE SCALE GENOMIC DNA]</scope>
    <source>
        <strain evidence="10">NBRC 108755</strain>
    </source>
</reference>
<dbReference type="PANTHER" id="PTHR30589">
    <property type="entry name" value="PROLIPOPROTEIN DIACYLGLYCERYL TRANSFERASE"/>
    <property type="match status" value="1"/>
</dbReference>
<dbReference type="PANTHER" id="PTHR30589:SF0">
    <property type="entry name" value="PHOSPHATIDYLGLYCEROL--PROLIPOPROTEIN DIACYLGLYCERYL TRANSFERASE"/>
    <property type="match status" value="1"/>
</dbReference>
<keyword evidence="10" id="KW-1185">Reference proteome</keyword>
<dbReference type="PROSITE" id="PS01311">
    <property type="entry name" value="LGT"/>
    <property type="match status" value="1"/>
</dbReference>
<feature type="transmembrane region" description="Helical" evidence="7">
    <location>
        <begin position="215"/>
        <end position="236"/>
    </location>
</feature>
<keyword evidence="5 7" id="KW-1133">Transmembrane helix</keyword>
<evidence type="ECO:0000256" key="8">
    <source>
        <dbReference type="SAM" id="MobiDB-lite"/>
    </source>
</evidence>
<evidence type="ECO:0000313" key="10">
    <source>
        <dbReference type="Proteomes" id="UP001157069"/>
    </source>
</evidence>
<accession>A0ABQ6JZK6</accession>
<evidence type="ECO:0000313" key="9">
    <source>
        <dbReference type="EMBL" id="GMA92539.1"/>
    </source>
</evidence>
<feature type="region of interest" description="Disordered" evidence="8">
    <location>
        <begin position="312"/>
        <end position="362"/>
    </location>
</feature>
<feature type="transmembrane region" description="Helical" evidence="7">
    <location>
        <begin position="71"/>
        <end position="91"/>
    </location>
</feature>
<name>A0ABQ6JZK6_9MICO</name>
<feature type="binding site" evidence="7">
    <location>
        <position position="168"/>
    </location>
    <ligand>
        <name>a 1,2-diacyl-sn-glycero-3-phospho-(1'-sn-glycerol)</name>
        <dbReference type="ChEBI" id="CHEBI:64716"/>
    </ligand>
</feature>